<name>A0AAX6G2U4_IRIPA</name>
<gene>
    <name evidence="2" type="ORF">M6B38_386095</name>
</gene>
<dbReference type="EMBL" id="JANAVB010023713">
    <property type="protein sequence ID" value="KAJ6823064.1"/>
    <property type="molecule type" value="Genomic_DNA"/>
</dbReference>
<feature type="compositionally biased region" description="Basic residues" evidence="1">
    <location>
        <begin position="183"/>
        <end position="201"/>
    </location>
</feature>
<organism evidence="2 3">
    <name type="scientific">Iris pallida</name>
    <name type="common">Sweet iris</name>
    <dbReference type="NCBI Taxonomy" id="29817"/>
    <lineage>
        <taxon>Eukaryota</taxon>
        <taxon>Viridiplantae</taxon>
        <taxon>Streptophyta</taxon>
        <taxon>Embryophyta</taxon>
        <taxon>Tracheophyta</taxon>
        <taxon>Spermatophyta</taxon>
        <taxon>Magnoliopsida</taxon>
        <taxon>Liliopsida</taxon>
        <taxon>Asparagales</taxon>
        <taxon>Iridaceae</taxon>
        <taxon>Iridoideae</taxon>
        <taxon>Irideae</taxon>
        <taxon>Iris</taxon>
    </lineage>
</organism>
<sequence length="433" mass="48383">MAGCFCLGLFSSRIRASQRRKLKQRGAAIPVRTSRRRRQQVGGSSSRPPPLHRAPAFGSRARPAPRGLHFVVPRLEGLPPLPRGQTPLAHAESRSGELQEALPRQPAPRTVLPPPLPPETKRRSLVSRTQGRMARSPPQAQDIPPQPHHRRASVVPPVLRPAGDRPQHPSERRQGRPLGHPGNRPRWRDRRHGGHLHREHRLRQVDRPEMDPGGGHGEQLRARHRVPLRDVLHPLQRPQHLGDQRGVRRPLPPVAADDAESARPDHQHPPVRVQGPARGRRAHASLVAYWRAVAGPGGAGPRQQDLQQVQRYGVAGTDRQLGEGRVPARSVSVRRLVADDAASDCGRSSCCGTRAGPRLPSEAHLQLQERSPHGQRRVPRRRRRRGRTVFPRQLVVDSRGSVVLFFSILVHAFSNLIRKRVMLELIPLVVSKR</sequence>
<reference evidence="2" key="1">
    <citation type="journal article" date="2023" name="GigaByte">
        <title>Genome assembly of the bearded iris, Iris pallida Lam.</title>
        <authorList>
            <person name="Bruccoleri R.E."/>
            <person name="Oakeley E.J."/>
            <person name="Faust A.M.E."/>
            <person name="Altorfer M."/>
            <person name="Dessus-Babus S."/>
            <person name="Burckhardt D."/>
            <person name="Oertli M."/>
            <person name="Naumann U."/>
            <person name="Petersen F."/>
            <person name="Wong J."/>
        </authorList>
    </citation>
    <scope>NUCLEOTIDE SEQUENCE</scope>
    <source>
        <strain evidence="2">GSM-AAB239-AS_SAM_17_03QT</strain>
    </source>
</reference>
<dbReference type="AlphaFoldDB" id="A0AAX6G2U4"/>
<feature type="compositionally biased region" description="Basic residues" evidence="1">
    <location>
        <begin position="373"/>
        <end position="385"/>
    </location>
</feature>
<reference evidence="2" key="2">
    <citation type="submission" date="2023-04" db="EMBL/GenBank/DDBJ databases">
        <authorList>
            <person name="Bruccoleri R.E."/>
            <person name="Oakeley E.J."/>
            <person name="Faust A.-M."/>
            <person name="Dessus-Babus S."/>
            <person name="Altorfer M."/>
            <person name="Burckhardt D."/>
            <person name="Oertli M."/>
            <person name="Naumann U."/>
            <person name="Petersen F."/>
            <person name="Wong J."/>
        </authorList>
    </citation>
    <scope>NUCLEOTIDE SEQUENCE</scope>
    <source>
        <strain evidence="2">GSM-AAB239-AS_SAM_17_03QT</strain>
        <tissue evidence="2">Leaf</tissue>
    </source>
</reference>
<feature type="region of interest" description="Disordered" evidence="1">
    <location>
        <begin position="21"/>
        <end position="64"/>
    </location>
</feature>
<feature type="compositionally biased region" description="Basic and acidic residues" evidence="1">
    <location>
        <begin position="162"/>
        <end position="174"/>
    </location>
</feature>
<evidence type="ECO:0000313" key="3">
    <source>
        <dbReference type="Proteomes" id="UP001140949"/>
    </source>
</evidence>
<dbReference type="Proteomes" id="UP001140949">
    <property type="component" value="Unassembled WGS sequence"/>
</dbReference>
<comment type="caution">
    <text evidence="2">The sequence shown here is derived from an EMBL/GenBank/DDBJ whole genome shotgun (WGS) entry which is preliminary data.</text>
</comment>
<protein>
    <submittedName>
        <fullName evidence="2">F-box protein</fullName>
    </submittedName>
</protein>
<feature type="region of interest" description="Disordered" evidence="1">
    <location>
        <begin position="76"/>
        <end position="279"/>
    </location>
</feature>
<proteinExistence type="predicted"/>
<evidence type="ECO:0000313" key="2">
    <source>
        <dbReference type="EMBL" id="KAJ6823064.1"/>
    </source>
</evidence>
<accession>A0AAX6G2U4</accession>
<keyword evidence="3" id="KW-1185">Reference proteome</keyword>
<evidence type="ECO:0000256" key="1">
    <source>
        <dbReference type="SAM" id="MobiDB-lite"/>
    </source>
</evidence>
<feature type="region of interest" description="Disordered" evidence="1">
    <location>
        <begin position="353"/>
        <end position="385"/>
    </location>
</feature>